<feature type="transmembrane region" description="Helical" evidence="2">
    <location>
        <begin position="107"/>
        <end position="128"/>
    </location>
</feature>
<feature type="region of interest" description="Disordered" evidence="1">
    <location>
        <begin position="136"/>
        <end position="157"/>
    </location>
</feature>
<keyword evidence="2" id="KW-0812">Transmembrane</keyword>
<evidence type="ECO:0000256" key="2">
    <source>
        <dbReference type="SAM" id="Phobius"/>
    </source>
</evidence>
<accession>A0ABV6FCY6</accession>
<sequence length="157" mass="17105">MSVPNPARPVVRGRALRYLRLLSLLAGVMALIHPPLLLRSVAHAIPDIAEPFVMLAGMLLAAGGYFVIGLAGHRMRRSPALRSLASLLMKMPFAASATVVWHGGHPMLLRVCGFLMVLTLVLYMSFVYPLMHTPKRKPQPDGAAAEPYSQPASRAMR</sequence>
<dbReference type="EMBL" id="JBHLWP010000006">
    <property type="protein sequence ID" value="MFC0251380.1"/>
    <property type="molecule type" value="Genomic_DNA"/>
</dbReference>
<proteinExistence type="predicted"/>
<feature type="transmembrane region" description="Helical" evidence="2">
    <location>
        <begin position="54"/>
        <end position="72"/>
    </location>
</feature>
<name>A0ABV6FCY6_9BURK</name>
<protein>
    <recommendedName>
        <fullName evidence="5">Transmembrane protein</fullName>
    </recommendedName>
</protein>
<keyword evidence="4" id="KW-1185">Reference proteome</keyword>
<evidence type="ECO:0000313" key="4">
    <source>
        <dbReference type="Proteomes" id="UP001589773"/>
    </source>
</evidence>
<keyword evidence="2" id="KW-0472">Membrane</keyword>
<keyword evidence="2" id="KW-1133">Transmembrane helix</keyword>
<dbReference type="Proteomes" id="UP001589773">
    <property type="component" value="Unassembled WGS sequence"/>
</dbReference>
<comment type="caution">
    <text evidence="3">The sequence shown here is derived from an EMBL/GenBank/DDBJ whole genome shotgun (WGS) entry which is preliminary data.</text>
</comment>
<feature type="transmembrane region" description="Helical" evidence="2">
    <location>
        <begin position="84"/>
        <end position="101"/>
    </location>
</feature>
<gene>
    <name evidence="3" type="ORF">ACFFJK_05705</name>
</gene>
<evidence type="ECO:0000313" key="3">
    <source>
        <dbReference type="EMBL" id="MFC0251380.1"/>
    </source>
</evidence>
<evidence type="ECO:0008006" key="5">
    <source>
        <dbReference type="Google" id="ProtNLM"/>
    </source>
</evidence>
<dbReference type="RefSeq" id="WP_379678192.1">
    <property type="nucleotide sequence ID" value="NZ_JBHLWP010000006.1"/>
</dbReference>
<reference evidence="3 4" key="1">
    <citation type="submission" date="2024-09" db="EMBL/GenBank/DDBJ databases">
        <authorList>
            <person name="Sun Q."/>
            <person name="Mori K."/>
        </authorList>
    </citation>
    <scope>NUCLEOTIDE SEQUENCE [LARGE SCALE GENOMIC DNA]</scope>
    <source>
        <strain evidence="3 4">CCM 7792</strain>
    </source>
</reference>
<evidence type="ECO:0000256" key="1">
    <source>
        <dbReference type="SAM" id="MobiDB-lite"/>
    </source>
</evidence>
<organism evidence="3 4">
    <name type="scientific">Massilia consociata</name>
    <dbReference type="NCBI Taxonomy" id="760117"/>
    <lineage>
        <taxon>Bacteria</taxon>
        <taxon>Pseudomonadati</taxon>
        <taxon>Pseudomonadota</taxon>
        <taxon>Betaproteobacteria</taxon>
        <taxon>Burkholderiales</taxon>
        <taxon>Oxalobacteraceae</taxon>
        <taxon>Telluria group</taxon>
        <taxon>Massilia</taxon>
    </lineage>
</organism>